<evidence type="ECO:0000256" key="1">
    <source>
        <dbReference type="SAM" id="MobiDB-lite"/>
    </source>
</evidence>
<feature type="compositionally biased region" description="Low complexity" evidence="1">
    <location>
        <begin position="19"/>
        <end position="28"/>
    </location>
</feature>
<feature type="region of interest" description="Disordered" evidence="1">
    <location>
        <begin position="1"/>
        <end position="29"/>
    </location>
</feature>
<evidence type="ECO:0000313" key="2">
    <source>
        <dbReference type="EMBL" id="TWT23561.1"/>
    </source>
</evidence>
<dbReference type="AlphaFoldDB" id="A0A5C5UB45"/>
<protein>
    <submittedName>
        <fullName evidence="2">Uncharacterized protein</fullName>
    </submittedName>
</protein>
<sequence>MPARSDCWSRCSGRRSRSGSRGSIGKSSAVIPILHRHPREGGDPASFQRLCTKTLDPRLRGDDEPRCAGIDFPACGTPSLRPLRYDPCPVRCVTAGVPCLPSFPSATSARPTSRDSGR</sequence>
<dbReference type="Proteomes" id="UP000319980">
    <property type="component" value="Unassembled WGS sequence"/>
</dbReference>
<comment type="caution">
    <text evidence="2">The sequence shown here is derived from an EMBL/GenBank/DDBJ whole genome shotgun (WGS) entry which is preliminary data.</text>
</comment>
<name>A0A5C5UB45_9GAMM</name>
<feature type="compositionally biased region" description="Low complexity" evidence="1">
    <location>
        <begin position="1"/>
        <end position="11"/>
    </location>
</feature>
<dbReference type="EMBL" id="VOHK01000001">
    <property type="protein sequence ID" value="TWT23561.1"/>
    <property type="molecule type" value="Genomic_DNA"/>
</dbReference>
<evidence type="ECO:0000313" key="3">
    <source>
        <dbReference type="Proteomes" id="UP000319980"/>
    </source>
</evidence>
<keyword evidence="3" id="KW-1185">Reference proteome</keyword>
<proteinExistence type="predicted"/>
<reference evidence="2 3" key="1">
    <citation type="journal article" date="2008" name="Int. J. Syst. Evol. Microbiol.">
        <title>Luteimonas marina sp. nov., isolated from seawater.</title>
        <authorList>
            <person name="Baik K.S."/>
            <person name="Park S.C."/>
            <person name="Kim M.S."/>
            <person name="Kim E.M."/>
            <person name="Park C."/>
            <person name="Chun J."/>
            <person name="Seong C.N."/>
        </authorList>
    </citation>
    <scope>NUCLEOTIDE SEQUENCE [LARGE SCALE GENOMIC DNA]</scope>
    <source>
        <strain evidence="2 3">FR1330</strain>
    </source>
</reference>
<accession>A0A5C5UB45</accession>
<organism evidence="2 3">
    <name type="scientific">Luteimonas marina</name>
    <dbReference type="NCBI Taxonomy" id="488485"/>
    <lineage>
        <taxon>Bacteria</taxon>
        <taxon>Pseudomonadati</taxon>
        <taxon>Pseudomonadota</taxon>
        <taxon>Gammaproteobacteria</taxon>
        <taxon>Lysobacterales</taxon>
        <taxon>Lysobacteraceae</taxon>
        <taxon>Luteimonas</taxon>
    </lineage>
</organism>
<gene>
    <name evidence="2" type="ORF">FQY83_02675</name>
</gene>